<dbReference type="EMBL" id="PUFL01000033">
    <property type="protein sequence ID" value="TDG93396.1"/>
    <property type="molecule type" value="Genomic_DNA"/>
</dbReference>
<organism evidence="1 3">
    <name type="scientific">Lentilactobacillus parakefiri</name>
    <dbReference type="NCBI Taxonomy" id="152332"/>
    <lineage>
        <taxon>Bacteria</taxon>
        <taxon>Bacillati</taxon>
        <taxon>Bacillota</taxon>
        <taxon>Bacilli</taxon>
        <taxon>Lactobacillales</taxon>
        <taxon>Lactobacillaceae</taxon>
        <taxon>Lentilactobacillus</taxon>
    </lineage>
</organism>
<protein>
    <submittedName>
        <fullName evidence="1">Uncharacterized protein</fullName>
    </submittedName>
</protein>
<gene>
    <name evidence="2" type="ORF">C5L28_002073</name>
    <name evidence="1" type="ORF">LPKJCM_02292</name>
</gene>
<evidence type="ECO:0000313" key="2">
    <source>
        <dbReference type="EMBL" id="TDG93396.1"/>
    </source>
</evidence>
<reference evidence="2" key="3">
    <citation type="submission" date="2019-02" db="EMBL/GenBank/DDBJ databases">
        <authorList>
            <person name="Buron G."/>
            <person name="Chaylann A."/>
            <person name="Dolejs I."/>
            <person name="Forster J."/>
            <person name="Miks M.H."/>
        </authorList>
    </citation>
    <scope>NUCLEOTIDE SEQUENCE</scope>
    <source>
        <strain evidence="2">DSM 10551</strain>
    </source>
</reference>
<evidence type="ECO:0000313" key="4">
    <source>
        <dbReference type="Proteomes" id="UP000294668"/>
    </source>
</evidence>
<dbReference type="EMBL" id="BDGB01000116">
    <property type="protein sequence ID" value="GAW73157.1"/>
    <property type="molecule type" value="Genomic_DNA"/>
</dbReference>
<reference evidence="1 3" key="1">
    <citation type="journal article" date="2017" name="Biosci Microbiota Food Health">
        <title>Genomic characterization reconfirms the taxonomic status of Lactobacillus parakefiri.</title>
        <authorList>
            <person name="Tanizawa Y."/>
            <person name="Kobayashi H."/>
            <person name="Kaminuma E."/>
            <person name="Sakamoto M."/>
            <person name="Ohkuma M."/>
            <person name="Nakamura Y."/>
            <person name="Arita M."/>
            <person name="Tohno M."/>
        </authorList>
    </citation>
    <scope>NUCLEOTIDE SEQUENCE [LARGE SCALE GENOMIC DNA]</scope>
    <source>
        <strain evidence="1 3">JCM 8573</strain>
    </source>
</reference>
<keyword evidence="4" id="KW-1185">Reference proteome</keyword>
<reference evidence="2 4" key="2">
    <citation type="journal article" date="2019" name="Appl. Microbiol. Biotechnol.">
        <title>Uncovering carbohydrate metabolism through a genotype-phenotype association study of 56 lactic acid bacteria genomes.</title>
        <authorList>
            <person name="Buron-Moles G."/>
            <person name="Chailyan A."/>
            <person name="Dolejs I."/>
            <person name="Forster J."/>
            <person name="Miks M.H."/>
        </authorList>
    </citation>
    <scope>NUCLEOTIDE SEQUENCE [LARGE SCALE GENOMIC DNA]</scope>
    <source>
        <strain evidence="2 4">DSM 10551</strain>
    </source>
</reference>
<name>A0A224V7N8_9LACO</name>
<sequence length="50" mass="6263">MNEVRFTSAFKKQYKKVRRGAQWDRVFKRPLPEEINIEKRTPWEYIKNCF</sequence>
<dbReference type="AlphaFoldDB" id="A0A224V7N8"/>
<proteinExistence type="predicted"/>
<comment type="caution">
    <text evidence="1">The sequence shown here is derived from an EMBL/GenBank/DDBJ whole genome shotgun (WGS) entry which is preliminary data.</text>
</comment>
<accession>A0A224V7N8</accession>
<dbReference type="Proteomes" id="UP000294668">
    <property type="component" value="Unassembled WGS sequence"/>
</dbReference>
<evidence type="ECO:0000313" key="3">
    <source>
        <dbReference type="Proteomes" id="UP000214739"/>
    </source>
</evidence>
<evidence type="ECO:0000313" key="1">
    <source>
        <dbReference type="EMBL" id="GAW73157.1"/>
    </source>
</evidence>
<dbReference type="Proteomes" id="UP000214739">
    <property type="component" value="Unassembled WGS sequence"/>
</dbReference>